<comment type="caution">
    <text evidence="1">The sequence shown here is derived from an EMBL/GenBank/DDBJ whole genome shotgun (WGS) entry which is preliminary data.</text>
</comment>
<protein>
    <submittedName>
        <fullName evidence="1">Uncharacterized protein</fullName>
    </submittedName>
</protein>
<dbReference type="Proteomes" id="UP001482513">
    <property type="component" value="Unassembled WGS sequence"/>
</dbReference>
<evidence type="ECO:0000313" key="2">
    <source>
        <dbReference type="Proteomes" id="UP001482513"/>
    </source>
</evidence>
<reference evidence="1 2" key="1">
    <citation type="submission" date="2022-04" db="EMBL/GenBank/DDBJ databases">
        <title>Positive selection, recombination, and allopatry shape intraspecific diversity of widespread and dominant cyanobacteria.</title>
        <authorList>
            <person name="Wei J."/>
            <person name="Shu W."/>
            <person name="Hu C."/>
        </authorList>
    </citation>
    <scope>NUCLEOTIDE SEQUENCE [LARGE SCALE GENOMIC DNA]</scope>
    <source>
        <strain evidence="1 2">DQ-A4</strain>
    </source>
</reference>
<dbReference type="RefSeq" id="WP_190701978.1">
    <property type="nucleotide sequence ID" value="NZ_JAMPKX010000003.1"/>
</dbReference>
<organism evidence="1 2">
    <name type="scientific">Leptolyngbya subtilissima DQ-A4</name>
    <dbReference type="NCBI Taxonomy" id="2933933"/>
    <lineage>
        <taxon>Bacteria</taxon>
        <taxon>Bacillati</taxon>
        <taxon>Cyanobacteriota</taxon>
        <taxon>Cyanophyceae</taxon>
        <taxon>Leptolyngbyales</taxon>
        <taxon>Leptolyngbyaceae</taxon>
        <taxon>Leptolyngbya group</taxon>
        <taxon>Leptolyngbya</taxon>
    </lineage>
</organism>
<gene>
    <name evidence="1" type="ORF">NC992_10720</name>
</gene>
<proteinExistence type="predicted"/>
<keyword evidence="2" id="KW-1185">Reference proteome</keyword>
<dbReference type="EMBL" id="JAMPKX010000003">
    <property type="protein sequence ID" value="MEP0947346.1"/>
    <property type="molecule type" value="Genomic_DNA"/>
</dbReference>
<accession>A0ABV0K3J4</accession>
<name>A0ABV0K3J4_9CYAN</name>
<sequence>MGDTTNCEKLASVFNQASQQGKSAFCKMLWDNQPETVQAQLKPLLSAETIEALRDED</sequence>
<evidence type="ECO:0000313" key="1">
    <source>
        <dbReference type="EMBL" id="MEP0947346.1"/>
    </source>
</evidence>